<proteinExistence type="predicted"/>
<evidence type="ECO:0000313" key="2">
    <source>
        <dbReference type="EMBL" id="KAG0567393.1"/>
    </source>
</evidence>
<dbReference type="EMBL" id="CM026428">
    <property type="protein sequence ID" value="KAG0567393.1"/>
    <property type="molecule type" value="Genomic_DNA"/>
</dbReference>
<organism evidence="2 3">
    <name type="scientific">Ceratodon purpureus</name>
    <name type="common">Fire moss</name>
    <name type="synonym">Dicranum purpureum</name>
    <dbReference type="NCBI Taxonomy" id="3225"/>
    <lineage>
        <taxon>Eukaryota</taxon>
        <taxon>Viridiplantae</taxon>
        <taxon>Streptophyta</taxon>
        <taxon>Embryophyta</taxon>
        <taxon>Bryophyta</taxon>
        <taxon>Bryophytina</taxon>
        <taxon>Bryopsida</taxon>
        <taxon>Dicranidae</taxon>
        <taxon>Pseudoditrichales</taxon>
        <taxon>Ditrichaceae</taxon>
        <taxon>Ceratodon</taxon>
    </lineage>
</organism>
<evidence type="ECO:0008006" key="4">
    <source>
        <dbReference type="Google" id="ProtNLM"/>
    </source>
</evidence>
<gene>
    <name evidence="2" type="ORF">KC19_7G131700</name>
</gene>
<sequence length="161" mass="18520">MLRMLVLLAPWTPTNTLLTVRSISTAKGVALCHRHPLILKSSSILMSRKKLKLSPRHDYHTRCHRLFMRWSPRRRVLLRYPREVGQNCWGRAEKRKTVSVARGGDTGQCLSTVLFFIADCVLITPATASSSTQYAIFLQERPTFILVHPKRRTANIRPRTE</sequence>
<name>A0A8T0H7M7_CERPU</name>
<feature type="signal peptide" evidence="1">
    <location>
        <begin position="1"/>
        <end position="16"/>
    </location>
</feature>
<protein>
    <recommendedName>
        <fullName evidence="4">Secreted protein</fullName>
    </recommendedName>
</protein>
<evidence type="ECO:0000313" key="3">
    <source>
        <dbReference type="Proteomes" id="UP000822688"/>
    </source>
</evidence>
<dbReference type="AlphaFoldDB" id="A0A8T0H7M7"/>
<accession>A0A8T0H7M7</accession>
<keyword evidence="1" id="KW-0732">Signal</keyword>
<comment type="caution">
    <text evidence="2">The sequence shown here is derived from an EMBL/GenBank/DDBJ whole genome shotgun (WGS) entry which is preliminary data.</text>
</comment>
<evidence type="ECO:0000256" key="1">
    <source>
        <dbReference type="SAM" id="SignalP"/>
    </source>
</evidence>
<keyword evidence="3" id="KW-1185">Reference proteome</keyword>
<dbReference type="Proteomes" id="UP000822688">
    <property type="component" value="Chromosome 7"/>
</dbReference>
<reference evidence="2" key="1">
    <citation type="submission" date="2020-06" db="EMBL/GenBank/DDBJ databases">
        <title>WGS assembly of Ceratodon purpureus strain R40.</title>
        <authorList>
            <person name="Carey S.B."/>
            <person name="Jenkins J."/>
            <person name="Shu S."/>
            <person name="Lovell J.T."/>
            <person name="Sreedasyam A."/>
            <person name="Maumus F."/>
            <person name="Tiley G.P."/>
            <person name="Fernandez-Pozo N."/>
            <person name="Barry K."/>
            <person name="Chen C."/>
            <person name="Wang M."/>
            <person name="Lipzen A."/>
            <person name="Daum C."/>
            <person name="Saski C.A."/>
            <person name="Payton A.C."/>
            <person name="Mcbreen J.C."/>
            <person name="Conrad R.E."/>
            <person name="Kollar L.M."/>
            <person name="Olsson S."/>
            <person name="Huttunen S."/>
            <person name="Landis J.B."/>
            <person name="Wickett N.J."/>
            <person name="Johnson M.G."/>
            <person name="Rensing S.A."/>
            <person name="Grimwood J."/>
            <person name="Schmutz J."/>
            <person name="Mcdaniel S.F."/>
        </authorList>
    </citation>
    <scope>NUCLEOTIDE SEQUENCE</scope>
    <source>
        <strain evidence="2">R40</strain>
    </source>
</reference>
<feature type="chain" id="PRO_5035941743" description="Secreted protein" evidence="1">
    <location>
        <begin position="17"/>
        <end position="161"/>
    </location>
</feature>